<evidence type="ECO:0000256" key="1">
    <source>
        <dbReference type="SAM" id="Phobius"/>
    </source>
</evidence>
<sequence length="47" mass="4919">MSEFVHVLADIGVTLLVVIGGLGCLAAIIIASGVVKYHRDDGTSYDE</sequence>
<accession>A0A0G1XWY7</accession>
<evidence type="ECO:0000313" key="2">
    <source>
        <dbReference type="EMBL" id="KKW35668.1"/>
    </source>
</evidence>
<reference evidence="2 3" key="1">
    <citation type="journal article" date="2015" name="Nature">
        <title>rRNA introns, odd ribosomes, and small enigmatic genomes across a large radiation of phyla.</title>
        <authorList>
            <person name="Brown C.T."/>
            <person name="Hug L.A."/>
            <person name="Thomas B.C."/>
            <person name="Sharon I."/>
            <person name="Castelle C.J."/>
            <person name="Singh A."/>
            <person name="Wilkins M.J."/>
            <person name="Williams K.H."/>
            <person name="Banfield J.F."/>
        </authorList>
    </citation>
    <scope>NUCLEOTIDE SEQUENCE [LARGE SCALE GENOMIC DNA]</scope>
</reference>
<name>A0A0G1XWY7_9BACT</name>
<dbReference type="Proteomes" id="UP000034290">
    <property type="component" value="Unassembled WGS sequence"/>
</dbReference>
<keyword evidence="1" id="KW-0812">Transmembrane</keyword>
<feature type="transmembrane region" description="Helical" evidence="1">
    <location>
        <begin position="12"/>
        <end position="35"/>
    </location>
</feature>
<evidence type="ECO:0000313" key="3">
    <source>
        <dbReference type="Proteomes" id="UP000034290"/>
    </source>
</evidence>
<gene>
    <name evidence="2" type="ORF">UY81_C0038G0003</name>
</gene>
<organism evidence="2 3">
    <name type="scientific">Candidatus Giovannonibacteria bacterium GW2011_GWA2_53_7</name>
    <dbReference type="NCBI Taxonomy" id="1618650"/>
    <lineage>
        <taxon>Bacteria</taxon>
        <taxon>Candidatus Giovannoniibacteriota</taxon>
    </lineage>
</organism>
<protein>
    <submittedName>
        <fullName evidence="2">Uncharacterized protein</fullName>
    </submittedName>
</protein>
<keyword evidence="1" id="KW-0472">Membrane</keyword>
<proteinExistence type="predicted"/>
<dbReference type="AlphaFoldDB" id="A0A0G1XWY7"/>
<comment type="caution">
    <text evidence="2">The sequence shown here is derived from an EMBL/GenBank/DDBJ whole genome shotgun (WGS) entry which is preliminary data.</text>
</comment>
<keyword evidence="1" id="KW-1133">Transmembrane helix</keyword>
<dbReference type="EMBL" id="LCRM01000038">
    <property type="protein sequence ID" value="KKW35668.1"/>
    <property type="molecule type" value="Genomic_DNA"/>
</dbReference>